<dbReference type="Pfam" id="PF25991">
    <property type="entry name" value="KhtT_N"/>
    <property type="match status" value="1"/>
</dbReference>
<dbReference type="EMBL" id="RJVJ01000001">
    <property type="protein sequence ID" value="ROR45819.1"/>
    <property type="molecule type" value="Genomic_DNA"/>
</dbReference>
<dbReference type="Gene3D" id="3.30.70.1450">
    <property type="entry name" value="Regulator of K+ conductance, C-terminal domain"/>
    <property type="match status" value="1"/>
</dbReference>
<gene>
    <name evidence="2" type="ORF">EDD39_4068</name>
</gene>
<organism evidence="2 3">
    <name type="scientific">Kitasatospora cineracea</name>
    <dbReference type="NCBI Taxonomy" id="88074"/>
    <lineage>
        <taxon>Bacteria</taxon>
        <taxon>Bacillati</taxon>
        <taxon>Actinomycetota</taxon>
        <taxon>Actinomycetes</taxon>
        <taxon>Kitasatosporales</taxon>
        <taxon>Streptomycetaceae</taxon>
        <taxon>Kitasatospora</taxon>
    </lineage>
</organism>
<dbReference type="PANTHER" id="PTHR30445">
    <property type="entry name" value="K(+)_H(+) ANTIPORTER SUBUNIT KHTT"/>
    <property type="match status" value="1"/>
</dbReference>
<dbReference type="InterPro" id="IPR058776">
    <property type="entry name" value="KhtT-like_N"/>
</dbReference>
<dbReference type="AlphaFoldDB" id="A0A8G1UQB4"/>
<evidence type="ECO:0000313" key="2">
    <source>
        <dbReference type="EMBL" id="ROR45819.1"/>
    </source>
</evidence>
<sequence>MGKVTLLGMSLPLVDPYGRGPASEKVGRPNHVLRPKGCPVPVSRMQSTPLPGIGVQYDLTTREHQHLSVIAHRDGTRTLNTYRREDPDACAHSLHLTEGETAALVDALTPTHHSPNLLHTSGLGLVAERIELSGSSYWNGRALGDTRMRTETGVSIVAVLRRTGAVPSPAPDFRLAGGDTLILIGTREGVDAAAVVLGRE</sequence>
<dbReference type="Proteomes" id="UP000267408">
    <property type="component" value="Unassembled WGS sequence"/>
</dbReference>
<feature type="domain" description="RCK C-terminal" evidence="1">
    <location>
        <begin position="115"/>
        <end position="199"/>
    </location>
</feature>
<dbReference type="GO" id="GO:0008324">
    <property type="term" value="F:monoatomic cation transmembrane transporter activity"/>
    <property type="evidence" value="ECO:0007669"/>
    <property type="project" value="InterPro"/>
</dbReference>
<dbReference type="PANTHER" id="PTHR30445:SF8">
    <property type="entry name" value="K(+)_H(+) ANTIPORTER SUBUNIT KHTT"/>
    <property type="match status" value="1"/>
</dbReference>
<dbReference type="PROSITE" id="PS51202">
    <property type="entry name" value="RCK_C"/>
    <property type="match status" value="1"/>
</dbReference>
<dbReference type="InterPro" id="IPR050144">
    <property type="entry name" value="AAE_transporter"/>
</dbReference>
<protein>
    <submittedName>
        <fullName evidence="2">Potassium/proton antiporter regulatory subunit (CPA2 family)</fullName>
    </submittedName>
</protein>
<dbReference type="GO" id="GO:0006813">
    <property type="term" value="P:potassium ion transport"/>
    <property type="evidence" value="ECO:0007669"/>
    <property type="project" value="InterPro"/>
</dbReference>
<evidence type="ECO:0000313" key="3">
    <source>
        <dbReference type="Proteomes" id="UP000267408"/>
    </source>
</evidence>
<dbReference type="InterPro" id="IPR006037">
    <property type="entry name" value="RCK_C"/>
</dbReference>
<accession>A0A8G1UQB4</accession>
<dbReference type="SUPFAM" id="SSF116726">
    <property type="entry name" value="TrkA C-terminal domain-like"/>
    <property type="match status" value="1"/>
</dbReference>
<proteinExistence type="predicted"/>
<reference evidence="2 3" key="1">
    <citation type="submission" date="2018-11" db="EMBL/GenBank/DDBJ databases">
        <title>Sequencing the genomes of 1000 actinobacteria strains.</title>
        <authorList>
            <person name="Klenk H.-P."/>
        </authorList>
    </citation>
    <scope>NUCLEOTIDE SEQUENCE [LARGE SCALE GENOMIC DNA]</scope>
    <source>
        <strain evidence="2 3">DSM 44780</strain>
    </source>
</reference>
<dbReference type="InterPro" id="IPR036721">
    <property type="entry name" value="RCK_C_sf"/>
</dbReference>
<dbReference type="Pfam" id="PF02080">
    <property type="entry name" value="TrkA_C"/>
    <property type="match status" value="1"/>
</dbReference>
<comment type="caution">
    <text evidence="2">The sequence shown here is derived from an EMBL/GenBank/DDBJ whole genome shotgun (WGS) entry which is preliminary data.</text>
</comment>
<evidence type="ECO:0000259" key="1">
    <source>
        <dbReference type="PROSITE" id="PS51202"/>
    </source>
</evidence>
<name>A0A8G1UQB4_9ACTN</name>